<dbReference type="PROSITE" id="PS51257">
    <property type="entry name" value="PROKAR_LIPOPROTEIN"/>
    <property type="match status" value="1"/>
</dbReference>
<dbReference type="InterPro" id="IPR007410">
    <property type="entry name" value="LpqE-like"/>
</dbReference>
<proteinExistence type="predicted"/>
<dbReference type="InterPro" id="IPR058248">
    <property type="entry name" value="Lxx211020-like"/>
</dbReference>
<dbReference type="PANTHER" id="PTHR36302:SF1">
    <property type="entry name" value="COPPER CHAPERONE PCU(A)C"/>
    <property type="match status" value="1"/>
</dbReference>
<reference evidence="1 2" key="1">
    <citation type="submission" date="2020-07" db="EMBL/GenBank/DDBJ databases">
        <title>Genomic Encyclopedia of Type Strains, Phase IV (KMG-IV): sequencing the most valuable type-strain genomes for metagenomic binning, comparative biology and taxonomic classification.</title>
        <authorList>
            <person name="Goeker M."/>
        </authorList>
    </citation>
    <scope>NUCLEOTIDE SEQUENCE [LARGE SCALE GENOMIC DNA]</scope>
    <source>
        <strain evidence="1 2">DSM 29043</strain>
    </source>
</reference>
<dbReference type="Gene3D" id="2.60.40.1890">
    <property type="entry name" value="PCu(A)C copper chaperone"/>
    <property type="match status" value="1"/>
</dbReference>
<accession>A0A7Y9XW80</accession>
<dbReference type="AlphaFoldDB" id="A0A7Y9XW80"/>
<dbReference type="SUPFAM" id="SSF110087">
    <property type="entry name" value="DR1885-like metal-binding protein"/>
    <property type="match status" value="1"/>
</dbReference>
<evidence type="ECO:0000313" key="1">
    <source>
        <dbReference type="EMBL" id="NYH94228.1"/>
    </source>
</evidence>
<dbReference type="Proteomes" id="UP000522081">
    <property type="component" value="Unassembled WGS sequence"/>
</dbReference>
<dbReference type="InterPro" id="IPR036182">
    <property type="entry name" value="PCuAC_sf"/>
</dbReference>
<name>A0A7Y9XW80_9SPHN</name>
<dbReference type="RefSeq" id="WP_179406162.1">
    <property type="nucleotide sequence ID" value="NZ_BMGF01000001.1"/>
</dbReference>
<sequence length="170" mass="17250">MKTLLGPTRIGALAIIGALAGCQQANEPEDGLQPAVEASPDAKPGMELTDVRLVLPAVSGNPGAAYFVVNNGGENGATLAGVHIDGVGKTEIHETSGGSMRKLERLEIAPDGSAVFEPGGKHVMAFDISDEMKAGGVTEMTLTFADGDKISMPATIESAGGAMPMGGMEN</sequence>
<dbReference type="EMBL" id="JACBZF010000001">
    <property type="protein sequence ID" value="NYH94228.1"/>
    <property type="molecule type" value="Genomic_DNA"/>
</dbReference>
<evidence type="ECO:0008006" key="3">
    <source>
        <dbReference type="Google" id="ProtNLM"/>
    </source>
</evidence>
<evidence type="ECO:0000313" key="2">
    <source>
        <dbReference type="Proteomes" id="UP000522081"/>
    </source>
</evidence>
<comment type="caution">
    <text evidence="1">The sequence shown here is derived from an EMBL/GenBank/DDBJ whole genome shotgun (WGS) entry which is preliminary data.</text>
</comment>
<keyword evidence="2" id="KW-1185">Reference proteome</keyword>
<protein>
    <recommendedName>
        <fullName evidence="3">Copper chaperone PCu(A)C</fullName>
    </recommendedName>
</protein>
<gene>
    <name evidence="1" type="ORF">FHS75_000533</name>
</gene>
<organism evidence="1 2">
    <name type="scientific">Novosphingobium marinum</name>
    <dbReference type="NCBI Taxonomy" id="1514948"/>
    <lineage>
        <taxon>Bacteria</taxon>
        <taxon>Pseudomonadati</taxon>
        <taxon>Pseudomonadota</taxon>
        <taxon>Alphaproteobacteria</taxon>
        <taxon>Sphingomonadales</taxon>
        <taxon>Sphingomonadaceae</taxon>
        <taxon>Novosphingobium</taxon>
    </lineage>
</organism>
<dbReference type="PANTHER" id="PTHR36302">
    <property type="entry name" value="BLR7088 PROTEIN"/>
    <property type="match status" value="1"/>
</dbReference>
<dbReference type="Pfam" id="PF04314">
    <property type="entry name" value="PCuAC"/>
    <property type="match status" value="1"/>
</dbReference>